<dbReference type="OrthoDB" id="286404at2"/>
<dbReference type="GO" id="GO:0016491">
    <property type="term" value="F:oxidoreductase activity"/>
    <property type="evidence" value="ECO:0007669"/>
    <property type="project" value="UniProtKB-KW"/>
</dbReference>
<protein>
    <submittedName>
        <fullName evidence="4">Short-chain dehydrogenase</fullName>
    </submittedName>
</protein>
<dbReference type="Gene3D" id="3.40.50.720">
    <property type="entry name" value="NAD(P)-binding Rossmann-like Domain"/>
    <property type="match status" value="1"/>
</dbReference>
<organism evidence="4 5">
    <name type="scientific">Mycolicibacterium mucogenicum</name>
    <name type="common">Mycobacterium mucogenicum</name>
    <dbReference type="NCBI Taxonomy" id="56689"/>
    <lineage>
        <taxon>Bacteria</taxon>
        <taxon>Bacillati</taxon>
        <taxon>Actinomycetota</taxon>
        <taxon>Actinomycetes</taxon>
        <taxon>Mycobacteriales</taxon>
        <taxon>Mycobacteriaceae</taxon>
        <taxon>Mycolicibacterium</taxon>
    </lineage>
</organism>
<reference evidence="4 5" key="1">
    <citation type="submission" date="2016-06" db="EMBL/GenBank/DDBJ databases">
        <authorList>
            <person name="Kjaerup R.B."/>
            <person name="Dalgaard T.S."/>
            <person name="Juul-Madsen H.R."/>
        </authorList>
    </citation>
    <scope>NUCLEOTIDE SEQUENCE [LARGE SCALE GENOMIC DNA]</scope>
    <source>
        <strain evidence="4 5">1127319.6</strain>
    </source>
</reference>
<dbReference type="NCBIfam" id="NF005559">
    <property type="entry name" value="PRK07231.1"/>
    <property type="match status" value="1"/>
</dbReference>
<gene>
    <name evidence="4" type="ORF">A5630_11540</name>
</gene>
<dbReference type="Proteomes" id="UP000093898">
    <property type="component" value="Unassembled WGS sequence"/>
</dbReference>
<dbReference type="InterPro" id="IPR002347">
    <property type="entry name" value="SDR_fam"/>
</dbReference>
<dbReference type="CDD" id="cd05233">
    <property type="entry name" value="SDR_c"/>
    <property type="match status" value="1"/>
</dbReference>
<dbReference type="InterPro" id="IPR020904">
    <property type="entry name" value="Sc_DH/Rdtase_CS"/>
</dbReference>
<name>A0A1A3HFP5_MYCMU</name>
<dbReference type="PROSITE" id="PS00061">
    <property type="entry name" value="ADH_SHORT"/>
    <property type="match status" value="1"/>
</dbReference>
<dbReference type="EMBL" id="LZLC01000017">
    <property type="protein sequence ID" value="OBJ46443.1"/>
    <property type="molecule type" value="Genomic_DNA"/>
</dbReference>
<dbReference type="FunFam" id="3.40.50.720:FF:000084">
    <property type="entry name" value="Short-chain dehydrogenase reductase"/>
    <property type="match status" value="1"/>
</dbReference>
<dbReference type="Pfam" id="PF13561">
    <property type="entry name" value="adh_short_C2"/>
    <property type="match status" value="1"/>
</dbReference>
<comment type="similarity">
    <text evidence="1">Belongs to the short-chain dehydrogenases/reductases (SDR) family.</text>
</comment>
<keyword evidence="2" id="KW-0560">Oxidoreductase</keyword>
<evidence type="ECO:0000313" key="5">
    <source>
        <dbReference type="Proteomes" id="UP000093898"/>
    </source>
</evidence>
<dbReference type="InterPro" id="IPR036291">
    <property type="entry name" value="NAD(P)-bd_dom_sf"/>
</dbReference>
<dbReference type="AlphaFoldDB" id="A0A1A3HFP5"/>
<evidence type="ECO:0000313" key="4">
    <source>
        <dbReference type="EMBL" id="OBJ46443.1"/>
    </source>
</evidence>
<dbReference type="RefSeq" id="WP_064978702.1">
    <property type="nucleotide sequence ID" value="NZ_LZLC01000017.1"/>
</dbReference>
<proteinExistence type="inferred from homology"/>
<dbReference type="SUPFAM" id="SSF51735">
    <property type="entry name" value="NAD(P)-binding Rossmann-fold domains"/>
    <property type="match status" value="1"/>
</dbReference>
<sequence>MRLDGRVVVVTGGSRGLGKAMVCAFAEQGANVVIASRKVDNCVALADEVTDRFGVRALPVACNVGDWRSCDELVERTHHEFGKIDVLVNNAGLSPLYPSLDQVSEALFDKVVGVNLKGPFRLSALACAQMAQDGGGSVINISSLAAIRADGTSLPYAAAKAGLNALTEGLAQAYAPSVRVNAIQCGPFLTDVAAAWSPEVKKEASQRVALGRCGEANDIVGAALFFATPASTYCTGTILRLDGGAR</sequence>
<feature type="domain" description="Ketoreductase" evidence="3">
    <location>
        <begin position="6"/>
        <end position="192"/>
    </location>
</feature>
<dbReference type="SMART" id="SM00822">
    <property type="entry name" value="PKS_KR"/>
    <property type="match status" value="1"/>
</dbReference>
<comment type="caution">
    <text evidence="4">The sequence shown here is derived from an EMBL/GenBank/DDBJ whole genome shotgun (WGS) entry which is preliminary data.</text>
</comment>
<accession>A0A1A3HFP5</accession>
<evidence type="ECO:0000256" key="2">
    <source>
        <dbReference type="ARBA" id="ARBA00023002"/>
    </source>
</evidence>
<dbReference type="PRINTS" id="PR00080">
    <property type="entry name" value="SDRFAMILY"/>
</dbReference>
<dbReference type="PRINTS" id="PR00081">
    <property type="entry name" value="GDHRDH"/>
</dbReference>
<dbReference type="InterPro" id="IPR057326">
    <property type="entry name" value="KR_dom"/>
</dbReference>
<dbReference type="PANTHER" id="PTHR43639">
    <property type="entry name" value="OXIDOREDUCTASE, SHORT-CHAIN DEHYDROGENASE/REDUCTASE FAMILY (AFU_ORTHOLOGUE AFUA_5G02870)"/>
    <property type="match status" value="1"/>
</dbReference>
<evidence type="ECO:0000256" key="1">
    <source>
        <dbReference type="ARBA" id="ARBA00006484"/>
    </source>
</evidence>
<evidence type="ECO:0000259" key="3">
    <source>
        <dbReference type="SMART" id="SM00822"/>
    </source>
</evidence>
<dbReference type="PANTHER" id="PTHR43639:SF1">
    <property type="entry name" value="SHORT-CHAIN DEHYDROGENASE_REDUCTASE FAMILY PROTEIN"/>
    <property type="match status" value="1"/>
</dbReference>